<dbReference type="OrthoDB" id="5289344at2"/>
<evidence type="ECO:0000256" key="4">
    <source>
        <dbReference type="ARBA" id="ARBA00022970"/>
    </source>
</evidence>
<dbReference type="InterPro" id="IPR028081">
    <property type="entry name" value="Leu-bd"/>
</dbReference>
<gene>
    <name evidence="6" type="ORF">AZI85_00185</name>
</gene>
<keyword evidence="3" id="KW-0732">Signal</keyword>
<dbReference type="AlphaFoldDB" id="A0A150WVC4"/>
<proteinExistence type="inferred from homology"/>
<keyword evidence="2" id="KW-0813">Transport</keyword>
<dbReference type="InterPro" id="IPR000709">
    <property type="entry name" value="Leu_Ile_Val-bd"/>
</dbReference>
<keyword evidence="4" id="KW-0029">Amino-acid transport</keyword>
<name>A0A150WVC4_BDEBC</name>
<feature type="domain" description="Leucine-binding protein" evidence="5">
    <location>
        <begin position="25"/>
        <end position="361"/>
    </location>
</feature>
<evidence type="ECO:0000259" key="5">
    <source>
        <dbReference type="Pfam" id="PF13458"/>
    </source>
</evidence>
<dbReference type="PANTHER" id="PTHR30483:SF6">
    <property type="entry name" value="PERIPLASMIC BINDING PROTEIN OF ABC TRANSPORTER FOR NATURAL AMINO ACIDS"/>
    <property type="match status" value="1"/>
</dbReference>
<comment type="similarity">
    <text evidence="1">Belongs to the leucine-binding protein family.</text>
</comment>
<reference evidence="6 7" key="1">
    <citation type="submission" date="2016-03" db="EMBL/GenBank/DDBJ databases">
        <authorList>
            <person name="Ploux O."/>
        </authorList>
    </citation>
    <scope>NUCLEOTIDE SEQUENCE [LARGE SCALE GENOMIC DNA]</scope>
    <source>
        <strain evidence="6 7">BER2</strain>
    </source>
</reference>
<organism evidence="6 7">
    <name type="scientific">Bdellovibrio bacteriovorus</name>
    <dbReference type="NCBI Taxonomy" id="959"/>
    <lineage>
        <taxon>Bacteria</taxon>
        <taxon>Pseudomonadati</taxon>
        <taxon>Bdellovibrionota</taxon>
        <taxon>Bdellovibrionia</taxon>
        <taxon>Bdellovibrionales</taxon>
        <taxon>Pseudobdellovibrionaceae</taxon>
        <taxon>Bdellovibrio</taxon>
    </lineage>
</organism>
<dbReference type="SUPFAM" id="SSF53822">
    <property type="entry name" value="Periplasmic binding protein-like I"/>
    <property type="match status" value="1"/>
</dbReference>
<evidence type="ECO:0000313" key="6">
    <source>
        <dbReference type="EMBL" id="KYG70411.1"/>
    </source>
</evidence>
<protein>
    <submittedName>
        <fullName evidence="6">Ethanolamine utilization protein EutJ</fullName>
    </submittedName>
</protein>
<dbReference type="EMBL" id="LUKF01000001">
    <property type="protein sequence ID" value="KYG70411.1"/>
    <property type="molecule type" value="Genomic_DNA"/>
</dbReference>
<dbReference type="InterPro" id="IPR028082">
    <property type="entry name" value="Peripla_BP_I"/>
</dbReference>
<evidence type="ECO:0000256" key="2">
    <source>
        <dbReference type="ARBA" id="ARBA00022448"/>
    </source>
</evidence>
<dbReference type="PROSITE" id="PS51257">
    <property type="entry name" value="PROKAR_LIPOPROTEIN"/>
    <property type="match status" value="1"/>
</dbReference>
<dbReference type="RefSeq" id="WP_063242201.1">
    <property type="nucleotide sequence ID" value="NZ_CP168967.1"/>
</dbReference>
<comment type="caution">
    <text evidence="6">The sequence shown here is derived from an EMBL/GenBank/DDBJ whole genome shotgun (WGS) entry which is preliminary data.</text>
</comment>
<dbReference type="InterPro" id="IPR051010">
    <property type="entry name" value="BCAA_transport"/>
</dbReference>
<accession>A0A150WVC4</accession>
<evidence type="ECO:0000313" key="7">
    <source>
        <dbReference type="Proteomes" id="UP000075391"/>
    </source>
</evidence>
<dbReference type="CDD" id="cd06347">
    <property type="entry name" value="PBP1_ABC_LivK_ligand_binding-like"/>
    <property type="match status" value="1"/>
</dbReference>
<sequence>MRRLLLTLVLVLPLLAGCTKKENEIVIGEYDSLTGSDATFGLSSNKGVRLALDEVNAAGGIKGKKISLVTLDDQGKNEEAAAAVTRLINQNKVVAIIGGVASGRSKASAPIAQNAKVPFLSPASTNPDVTKIGDYVFRICFIDPFQGFVMAKFANENLKLKKVAILRDVKNDYSVGLADVFSEEFKKRGGEITNDLSYQAGDIDFKAQLTQIRSKNPDGIYVPGYYTEVGLISQQARQLGIKVPLMGGDGWDSDKLSEIGKEAVNGNYYSNHYTTESTDPAVTEFIKKFKAKYNETPDALAALGYDAGKILAAAIERAPDLSGKSIRDELAKTKDFAGVTGKITLNENRDAVKSAVIIQVDGNNRKFITTITP</sequence>
<dbReference type="PRINTS" id="PR00337">
    <property type="entry name" value="LEUILEVALBP"/>
</dbReference>
<dbReference type="PANTHER" id="PTHR30483">
    <property type="entry name" value="LEUCINE-SPECIFIC-BINDING PROTEIN"/>
    <property type="match status" value="1"/>
</dbReference>
<evidence type="ECO:0000256" key="3">
    <source>
        <dbReference type="ARBA" id="ARBA00022729"/>
    </source>
</evidence>
<dbReference type="Pfam" id="PF13458">
    <property type="entry name" value="Peripla_BP_6"/>
    <property type="match status" value="1"/>
</dbReference>
<dbReference type="GO" id="GO:0006865">
    <property type="term" value="P:amino acid transport"/>
    <property type="evidence" value="ECO:0007669"/>
    <property type="project" value="UniProtKB-KW"/>
</dbReference>
<evidence type="ECO:0000256" key="1">
    <source>
        <dbReference type="ARBA" id="ARBA00010062"/>
    </source>
</evidence>
<dbReference type="Gene3D" id="3.40.50.2300">
    <property type="match status" value="2"/>
</dbReference>
<dbReference type="Proteomes" id="UP000075391">
    <property type="component" value="Unassembled WGS sequence"/>
</dbReference>